<reference evidence="9 10" key="1">
    <citation type="submission" date="2020-09" db="EMBL/GenBank/DDBJ databases">
        <title>Investigation of environmental microbes.</title>
        <authorList>
            <person name="Ou Y."/>
            <person name="Kang Q."/>
        </authorList>
    </citation>
    <scope>NUCLEOTIDE SEQUENCE [LARGE SCALE GENOMIC DNA]</scope>
    <source>
        <strain evidence="9 10">KJZ-14</strain>
    </source>
</reference>
<name>A0A7H2BGJ6_9MICC</name>
<evidence type="ECO:0000256" key="3">
    <source>
        <dbReference type="ARBA" id="ARBA00022475"/>
    </source>
</evidence>
<keyword evidence="10" id="KW-1185">Reference proteome</keyword>
<proteinExistence type="inferred from homology"/>
<feature type="transmembrane region" description="Helical" evidence="7">
    <location>
        <begin position="34"/>
        <end position="54"/>
    </location>
</feature>
<feature type="transmembrane region" description="Helical" evidence="7">
    <location>
        <begin position="74"/>
        <end position="95"/>
    </location>
</feature>
<comment type="subcellular location">
    <subcellularLocation>
        <location evidence="1 7">Cell membrane</location>
        <topology evidence="1 7">Multi-pass membrane protein</topology>
    </subcellularLocation>
</comment>
<evidence type="ECO:0000256" key="7">
    <source>
        <dbReference type="RuleBase" id="RU367016"/>
    </source>
</evidence>
<feature type="transmembrane region" description="Helical" evidence="7">
    <location>
        <begin position="163"/>
        <end position="186"/>
    </location>
</feature>
<evidence type="ECO:0000313" key="9">
    <source>
        <dbReference type="EMBL" id="QNV38792.1"/>
    </source>
</evidence>
<evidence type="ECO:0000313" key="10">
    <source>
        <dbReference type="Proteomes" id="UP000516404"/>
    </source>
</evidence>
<organism evidence="9 10">
    <name type="scientific">Rothia terrae</name>
    <dbReference type="NCBI Taxonomy" id="396015"/>
    <lineage>
        <taxon>Bacteria</taxon>
        <taxon>Bacillati</taxon>
        <taxon>Actinomycetota</taxon>
        <taxon>Actinomycetes</taxon>
        <taxon>Micrococcales</taxon>
        <taxon>Micrococcaceae</taxon>
        <taxon>Rothia</taxon>
    </lineage>
</organism>
<evidence type="ECO:0000256" key="1">
    <source>
        <dbReference type="ARBA" id="ARBA00004651"/>
    </source>
</evidence>
<evidence type="ECO:0000256" key="5">
    <source>
        <dbReference type="ARBA" id="ARBA00022989"/>
    </source>
</evidence>
<dbReference type="GO" id="GO:0005886">
    <property type="term" value="C:plasma membrane"/>
    <property type="evidence" value="ECO:0007669"/>
    <property type="project" value="UniProtKB-SubCell"/>
</dbReference>
<protein>
    <submittedName>
        <fullName evidence="9">VTT domain-containing protein</fullName>
    </submittedName>
</protein>
<dbReference type="InterPro" id="IPR032818">
    <property type="entry name" value="DedA-like"/>
</dbReference>
<dbReference type="Proteomes" id="UP000516404">
    <property type="component" value="Chromosome"/>
</dbReference>
<evidence type="ECO:0000256" key="6">
    <source>
        <dbReference type="ARBA" id="ARBA00023136"/>
    </source>
</evidence>
<evidence type="ECO:0000259" key="8">
    <source>
        <dbReference type="Pfam" id="PF09335"/>
    </source>
</evidence>
<feature type="transmembrane region" description="Helical" evidence="7">
    <location>
        <begin position="192"/>
        <end position="210"/>
    </location>
</feature>
<evidence type="ECO:0000256" key="4">
    <source>
        <dbReference type="ARBA" id="ARBA00022692"/>
    </source>
</evidence>
<dbReference type="PANTHER" id="PTHR30353">
    <property type="entry name" value="INNER MEMBRANE PROTEIN DEDA-RELATED"/>
    <property type="match status" value="1"/>
</dbReference>
<dbReference type="AlphaFoldDB" id="A0A7H2BGJ6"/>
<sequence>MNILMAHAVDLHAHLPVALLGMNIEEILINAGPWVLGLVALMVFIESGVLFPFLPGDSLLFTTGLLHQQLNLNVFVMLLVFSLAAILGDQVGYWLGRTFGRRLFKEDAKVLSYANLDKANIFFNKYGGKALILARFVPVVRTFVPLAAGIANYRYSKFATWNITGAILWVFLMTLGGVFLGGIDIIKNNVEAIALIIVFVSLIPIVIEVLRERAKNKRNA</sequence>
<dbReference type="EMBL" id="CP061539">
    <property type="protein sequence ID" value="QNV38792.1"/>
    <property type="molecule type" value="Genomic_DNA"/>
</dbReference>
<feature type="domain" description="VTT" evidence="8">
    <location>
        <begin position="54"/>
        <end position="177"/>
    </location>
</feature>
<dbReference type="Pfam" id="PF09335">
    <property type="entry name" value="VTT_dom"/>
    <property type="match status" value="1"/>
</dbReference>
<gene>
    <name evidence="9" type="ORF">IDM49_01680</name>
</gene>
<keyword evidence="4 7" id="KW-0812">Transmembrane</keyword>
<comment type="similarity">
    <text evidence="2 7">Belongs to the DedA family.</text>
</comment>
<evidence type="ECO:0000256" key="2">
    <source>
        <dbReference type="ARBA" id="ARBA00010792"/>
    </source>
</evidence>
<keyword evidence="6 7" id="KW-0472">Membrane</keyword>
<accession>A0A7H2BGJ6</accession>
<keyword evidence="5 7" id="KW-1133">Transmembrane helix</keyword>
<keyword evidence="3 7" id="KW-1003">Cell membrane</keyword>
<dbReference type="PANTHER" id="PTHR30353:SF0">
    <property type="entry name" value="TRANSMEMBRANE PROTEIN"/>
    <property type="match status" value="1"/>
</dbReference>
<dbReference type="KEGG" id="rter:IDM49_01680"/>
<dbReference type="InterPro" id="IPR032816">
    <property type="entry name" value="VTT_dom"/>
</dbReference>